<evidence type="ECO:0000256" key="1">
    <source>
        <dbReference type="SAM" id="MobiDB-lite"/>
    </source>
</evidence>
<dbReference type="AlphaFoldDB" id="A0A4V6T4M9"/>
<gene>
    <name evidence="3" type="ORF">C4D60_Mb08t07720</name>
</gene>
<protein>
    <submittedName>
        <fullName evidence="3">Uncharacterized protein</fullName>
    </submittedName>
</protein>
<accession>A0A4V6T4M9</accession>
<keyword evidence="4" id="KW-1185">Reference proteome</keyword>
<feature type="region of interest" description="Disordered" evidence="1">
    <location>
        <begin position="30"/>
        <end position="49"/>
    </location>
</feature>
<keyword evidence="2" id="KW-0812">Transmembrane</keyword>
<sequence length="111" mass="12176">MVEIASHRHAVSSSSLLWFEMLLMVGSMKAGVERPQQQQQSEKKQRGRPPLRARAAALLCAACFLLGVLFSRGVDFLPSDDRARAASSSCEPNIANSAQDCERNRVRNASC</sequence>
<evidence type="ECO:0000313" key="3">
    <source>
        <dbReference type="EMBL" id="THU68805.1"/>
    </source>
</evidence>
<dbReference type="Proteomes" id="UP000317650">
    <property type="component" value="Chromosome 8"/>
</dbReference>
<organism evidence="3 4">
    <name type="scientific">Musa balbisiana</name>
    <name type="common">Banana</name>
    <dbReference type="NCBI Taxonomy" id="52838"/>
    <lineage>
        <taxon>Eukaryota</taxon>
        <taxon>Viridiplantae</taxon>
        <taxon>Streptophyta</taxon>
        <taxon>Embryophyta</taxon>
        <taxon>Tracheophyta</taxon>
        <taxon>Spermatophyta</taxon>
        <taxon>Magnoliopsida</taxon>
        <taxon>Liliopsida</taxon>
        <taxon>Zingiberales</taxon>
        <taxon>Musaceae</taxon>
        <taxon>Musa</taxon>
    </lineage>
</organism>
<evidence type="ECO:0000313" key="4">
    <source>
        <dbReference type="Proteomes" id="UP000317650"/>
    </source>
</evidence>
<name>A0A4V6T4M9_MUSBA</name>
<reference evidence="3 4" key="1">
    <citation type="journal article" date="2019" name="Nat. Plants">
        <title>Genome sequencing of Musa balbisiana reveals subgenome evolution and function divergence in polyploid bananas.</title>
        <authorList>
            <person name="Yao X."/>
        </authorList>
    </citation>
    <scope>NUCLEOTIDE SEQUENCE [LARGE SCALE GENOMIC DNA]</scope>
    <source>
        <strain evidence="4">cv. DH-PKW</strain>
        <tissue evidence="3">Leaves</tissue>
    </source>
</reference>
<keyword evidence="2" id="KW-1133">Transmembrane helix</keyword>
<proteinExistence type="predicted"/>
<evidence type="ECO:0000256" key="2">
    <source>
        <dbReference type="SAM" id="Phobius"/>
    </source>
</evidence>
<keyword evidence="2" id="KW-0472">Membrane</keyword>
<feature type="transmembrane region" description="Helical" evidence="2">
    <location>
        <begin position="53"/>
        <end position="71"/>
    </location>
</feature>
<comment type="caution">
    <text evidence="3">The sequence shown here is derived from an EMBL/GenBank/DDBJ whole genome shotgun (WGS) entry which is preliminary data.</text>
</comment>
<dbReference type="EMBL" id="PYDT01000002">
    <property type="protein sequence ID" value="THU68805.1"/>
    <property type="molecule type" value="Genomic_DNA"/>
</dbReference>